<gene>
    <name evidence="2" type="ORF">HAX54_045905</name>
</gene>
<feature type="domain" description="Myb/SANT-like" evidence="1">
    <location>
        <begin position="17"/>
        <end position="105"/>
    </location>
</feature>
<protein>
    <recommendedName>
        <fullName evidence="1">Myb/SANT-like domain-containing protein</fullName>
    </recommendedName>
</protein>
<proteinExistence type="predicted"/>
<evidence type="ECO:0000313" key="2">
    <source>
        <dbReference type="EMBL" id="MCD7461335.1"/>
    </source>
</evidence>
<evidence type="ECO:0000259" key="1">
    <source>
        <dbReference type="Pfam" id="PF12776"/>
    </source>
</evidence>
<comment type="caution">
    <text evidence="2">The sequence shown here is derived from an EMBL/GenBank/DDBJ whole genome shotgun (WGS) entry which is preliminary data.</text>
</comment>
<dbReference type="Proteomes" id="UP000823775">
    <property type="component" value="Unassembled WGS sequence"/>
</dbReference>
<sequence length="140" mass="16667">MDLPGPMVYVVMTEHQQYELLKRLAKVISEDCEWGSTFREESWRAVSEQMQRIHPLFSVDRLKRKLRNLKRQYRLFSNLLSRRGVQWDRRTNSMAYAREGVWMSYVLEYPLGSQFRNNGIEPRLFDAMRDVFEAGVSIDG</sequence>
<reference evidence="2 3" key="1">
    <citation type="journal article" date="2021" name="BMC Genomics">
        <title>Datura genome reveals duplications of psychoactive alkaloid biosynthetic genes and high mutation rate following tissue culture.</title>
        <authorList>
            <person name="Rajewski A."/>
            <person name="Carter-House D."/>
            <person name="Stajich J."/>
            <person name="Litt A."/>
        </authorList>
    </citation>
    <scope>NUCLEOTIDE SEQUENCE [LARGE SCALE GENOMIC DNA]</scope>
    <source>
        <strain evidence="2">AR-01</strain>
    </source>
</reference>
<dbReference type="PANTHER" id="PTHR46929">
    <property type="entry name" value="EXPRESSED PROTEIN"/>
    <property type="match status" value="1"/>
</dbReference>
<keyword evidence="3" id="KW-1185">Reference proteome</keyword>
<accession>A0ABS8SRD6</accession>
<dbReference type="InterPro" id="IPR024752">
    <property type="entry name" value="Myb/SANT-like_dom"/>
</dbReference>
<dbReference type="EMBL" id="JACEIK010000718">
    <property type="protein sequence ID" value="MCD7461335.1"/>
    <property type="molecule type" value="Genomic_DNA"/>
</dbReference>
<dbReference type="PANTHER" id="PTHR46929:SF33">
    <property type="entry name" value="L10-INTERACTING MYB DOMAIN-CONTAINING PROTEIN-LIKE ISOFORM X1"/>
    <property type="match status" value="1"/>
</dbReference>
<organism evidence="2 3">
    <name type="scientific">Datura stramonium</name>
    <name type="common">Jimsonweed</name>
    <name type="synonym">Common thornapple</name>
    <dbReference type="NCBI Taxonomy" id="4076"/>
    <lineage>
        <taxon>Eukaryota</taxon>
        <taxon>Viridiplantae</taxon>
        <taxon>Streptophyta</taxon>
        <taxon>Embryophyta</taxon>
        <taxon>Tracheophyta</taxon>
        <taxon>Spermatophyta</taxon>
        <taxon>Magnoliopsida</taxon>
        <taxon>eudicotyledons</taxon>
        <taxon>Gunneridae</taxon>
        <taxon>Pentapetalae</taxon>
        <taxon>asterids</taxon>
        <taxon>lamiids</taxon>
        <taxon>Solanales</taxon>
        <taxon>Solanaceae</taxon>
        <taxon>Solanoideae</taxon>
        <taxon>Datureae</taxon>
        <taxon>Datura</taxon>
    </lineage>
</organism>
<name>A0ABS8SRD6_DATST</name>
<evidence type="ECO:0000313" key="3">
    <source>
        <dbReference type="Proteomes" id="UP000823775"/>
    </source>
</evidence>
<dbReference type="Pfam" id="PF12776">
    <property type="entry name" value="Myb_DNA-bind_3"/>
    <property type="match status" value="1"/>
</dbReference>